<accession>A0ABS4ISB2</accession>
<organism evidence="3 4">
    <name type="scientific">Paenibacillus eucommiae</name>
    <dbReference type="NCBI Taxonomy" id="1355755"/>
    <lineage>
        <taxon>Bacteria</taxon>
        <taxon>Bacillati</taxon>
        <taxon>Bacillota</taxon>
        <taxon>Bacilli</taxon>
        <taxon>Bacillales</taxon>
        <taxon>Paenibacillaceae</taxon>
        <taxon>Paenibacillus</taxon>
    </lineage>
</organism>
<keyword evidence="4" id="KW-1185">Reference proteome</keyword>
<dbReference type="InterPro" id="IPR050490">
    <property type="entry name" value="Bact_solute-bd_prot1"/>
</dbReference>
<feature type="region of interest" description="Disordered" evidence="1">
    <location>
        <begin position="29"/>
        <end position="53"/>
    </location>
</feature>
<dbReference type="PANTHER" id="PTHR43649">
    <property type="entry name" value="ARABINOSE-BINDING PROTEIN-RELATED"/>
    <property type="match status" value="1"/>
</dbReference>
<keyword evidence="2" id="KW-0732">Signal</keyword>
<proteinExistence type="predicted"/>
<dbReference type="InterPro" id="IPR006059">
    <property type="entry name" value="SBP"/>
</dbReference>
<gene>
    <name evidence="3" type="ORF">J2Z66_002075</name>
</gene>
<dbReference type="Proteomes" id="UP001519287">
    <property type="component" value="Unassembled WGS sequence"/>
</dbReference>
<evidence type="ECO:0000313" key="4">
    <source>
        <dbReference type="Proteomes" id="UP001519287"/>
    </source>
</evidence>
<evidence type="ECO:0000313" key="3">
    <source>
        <dbReference type="EMBL" id="MBP1990469.1"/>
    </source>
</evidence>
<sequence>MGSVTAKRVMFSCLILLLLVAAACSRSGGDKQESSGSSQPAETTGSDNMLNPMDMNAKYDPPVTITTIRAKNESMFFHPDESMDHNAIYDAYLRDLGIIIKNDWVVDGKEYDQKLKISIASDNLPDFFLVSAADLPQLIESDMVMDLTEAYEQFASDKTKEVLMADGGKQMKTATFGGKLMAIPQTSSPFGTAELVWLRNDWLREMKLPEPKTMQDLLKISEAFASRDSGGKGKVFGMALNKEDISVPTGFFNGFFNGYHAYPTQWVKDEAGNLVYGSLQPEMKTALKQLQDLYKAGQLDPELAVNDSAKSMEMVANDRIGLMFGEFWMSAIMQQSVVKDNKVTQDWGVYLLPSIDEKPALTQVSASVNTFYVINKKAKNPDAVFKLLNHWVNLQTEGEIEEGNPRSVYTFGRELKSVGKEFWAINPLVVFLQDIFIQGGKEIPKAIQTGDASAITWSNDLLSRYEAVKKYDAGDTALWLHAKIAGEGGGFAGLYDYFTQDRYHFDEFYGPVTPVIAERGDLLKTKEQELFTKIIMGSVSIDEFDKFIGEWNKLGGDQITREVNDWYKSMN</sequence>
<feature type="compositionally biased region" description="Polar residues" evidence="1">
    <location>
        <begin position="34"/>
        <end position="49"/>
    </location>
</feature>
<evidence type="ECO:0000256" key="1">
    <source>
        <dbReference type="SAM" id="MobiDB-lite"/>
    </source>
</evidence>
<dbReference type="PROSITE" id="PS51257">
    <property type="entry name" value="PROKAR_LIPOPROTEIN"/>
    <property type="match status" value="1"/>
</dbReference>
<dbReference type="Pfam" id="PF01547">
    <property type="entry name" value="SBP_bac_1"/>
    <property type="match status" value="1"/>
</dbReference>
<dbReference type="RefSeq" id="WP_209971247.1">
    <property type="nucleotide sequence ID" value="NZ_JAGGLB010000005.1"/>
</dbReference>
<feature type="chain" id="PRO_5046228577" evidence="2">
    <location>
        <begin position="29"/>
        <end position="571"/>
    </location>
</feature>
<dbReference type="EMBL" id="JAGGLB010000005">
    <property type="protein sequence ID" value="MBP1990469.1"/>
    <property type="molecule type" value="Genomic_DNA"/>
</dbReference>
<dbReference type="SUPFAM" id="SSF53850">
    <property type="entry name" value="Periplasmic binding protein-like II"/>
    <property type="match status" value="1"/>
</dbReference>
<dbReference type="PANTHER" id="PTHR43649:SF12">
    <property type="entry name" value="DIACETYLCHITOBIOSE BINDING PROTEIN DASA"/>
    <property type="match status" value="1"/>
</dbReference>
<comment type="caution">
    <text evidence="3">The sequence shown here is derived from an EMBL/GenBank/DDBJ whole genome shotgun (WGS) entry which is preliminary data.</text>
</comment>
<name>A0ABS4ISB2_9BACL</name>
<evidence type="ECO:0000256" key="2">
    <source>
        <dbReference type="SAM" id="SignalP"/>
    </source>
</evidence>
<protein>
    <submittedName>
        <fullName evidence="3">Aldouronate transport system substrate-binding protein</fullName>
    </submittedName>
</protein>
<dbReference type="Gene3D" id="3.40.190.10">
    <property type="entry name" value="Periplasmic binding protein-like II"/>
    <property type="match status" value="3"/>
</dbReference>
<feature type="signal peptide" evidence="2">
    <location>
        <begin position="1"/>
        <end position="28"/>
    </location>
</feature>
<reference evidence="3 4" key="1">
    <citation type="submission" date="2021-03" db="EMBL/GenBank/DDBJ databases">
        <title>Genomic Encyclopedia of Type Strains, Phase IV (KMG-IV): sequencing the most valuable type-strain genomes for metagenomic binning, comparative biology and taxonomic classification.</title>
        <authorList>
            <person name="Goeker M."/>
        </authorList>
    </citation>
    <scope>NUCLEOTIDE SEQUENCE [LARGE SCALE GENOMIC DNA]</scope>
    <source>
        <strain evidence="3 4">DSM 26048</strain>
    </source>
</reference>